<evidence type="ECO:0000256" key="3">
    <source>
        <dbReference type="ARBA" id="ARBA00005867"/>
    </source>
</evidence>
<dbReference type="InterPro" id="IPR037752">
    <property type="entry name" value="C2C_KIAA1228"/>
</dbReference>
<dbReference type="GO" id="GO:0031210">
    <property type="term" value="F:phosphatidylcholine binding"/>
    <property type="evidence" value="ECO:0007669"/>
    <property type="project" value="TreeGrafter"/>
</dbReference>
<dbReference type="SMART" id="SM00239">
    <property type="entry name" value="C2"/>
    <property type="match status" value="3"/>
</dbReference>
<keyword evidence="6 16" id="KW-0812">Transmembrane</keyword>
<dbReference type="FunFam" id="2.60.40.150:FF:000093">
    <property type="entry name" value="Extended synaptotagmin 3"/>
    <property type="match status" value="1"/>
</dbReference>
<dbReference type="Proteomes" id="UP000472241">
    <property type="component" value="Unplaced"/>
</dbReference>
<dbReference type="InterPro" id="IPR031468">
    <property type="entry name" value="SMP_LBD"/>
</dbReference>
<evidence type="ECO:0000313" key="20">
    <source>
        <dbReference type="Proteomes" id="UP000472241"/>
    </source>
</evidence>
<dbReference type="GO" id="GO:0005886">
    <property type="term" value="C:plasma membrane"/>
    <property type="evidence" value="ECO:0007669"/>
    <property type="project" value="UniProtKB-SubCell"/>
</dbReference>
<feature type="domain" description="C2" evidence="17">
    <location>
        <begin position="701"/>
        <end position="823"/>
    </location>
</feature>
<feature type="transmembrane region" description="Helical" evidence="16">
    <location>
        <begin position="39"/>
        <end position="69"/>
    </location>
</feature>
<feature type="domain" description="C2" evidence="17">
    <location>
        <begin position="279"/>
        <end position="405"/>
    </location>
</feature>
<evidence type="ECO:0000256" key="16">
    <source>
        <dbReference type="SAM" id="Phobius"/>
    </source>
</evidence>
<comment type="similarity">
    <text evidence="3">Belongs to the extended synaptotagmin family.</text>
</comment>
<evidence type="ECO:0000259" key="18">
    <source>
        <dbReference type="PROSITE" id="PS51847"/>
    </source>
</evidence>
<sequence>MQAEEPGAPSAQGSQSAPSPEPRLSSQLLPELYTFVARVLFYLAPVYLAGYLGLSITWLLLGALLWMWWRRNRRGKLGRLAAAFEFLDNERQFISRELRGQHLPAWIHFPDVERVEWANKIISQIWPYLSMIMENKFREKLEPKIREKSIHLKTFTFTKLYFGQKCPRVNGVKAHTNKRNRRQVVLDLQICYIGDCEISAELQKIQAGVNGIQLQGTLRIILEPLLVDKPFVGAVTVFFLQKPHLQINWTGLTNLLDAPGINEVSDSLLEDLIAAHLVLPNRVTVPVKKGLDVTNLLFPLPCGVIRVHLLEAEKLAQKDNFLGIRGKSDPYAKVSIGLQHFRSRTIYKNLNPTWNEVFEFIVYEVPGQDLEVDLYDEDPDRDDFLGSLQICLGDVMTNRVVDEWFVLNDTTSGRLHLQLEWLSLIASPEALTQDHSGLSTAILVVFLESACNLPRNPFDYLNGEYRAKKLPRFTKNKVSRDPSSYVKLSVGKKTQTSKTCPHTKDPVWSQVFSFFVYDVAAEELHLKFLRVEEREMGSPYTGPEALKKGPLFVKKVDTNQDPKAPSQGGGSENLPCPPDPVSDTKEASKSTMTTTSATTVATEPTPQETGPEPKGKDSAKGFCEPTGKKKSAATIFLTVPGPHSPGPIKSPRPMKCPVSPFAWPPKRLAPSMSSLNSLASSCFDLTDISLNTEGGDLRQRRLGEIRLTVRYVCLRRCLSVLISGCRNLTPCTSSGADPYVRVYLLPERRWASRKKTSVKRKTLEPLFDETFEFFVPMEEVKKRSLDVAVKNSRPLGSHRRKELGKVLIDLSKEDLIMGFSHWYELTPDGQPRS</sequence>
<dbReference type="CDD" id="cd04030">
    <property type="entry name" value="C2C_KIAA1228"/>
    <property type="match status" value="1"/>
</dbReference>
<keyword evidence="10" id="KW-0106">Calcium</keyword>
<dbReference type="PANTHER" id="PTHR45761">
    <property type="entry name" value="EXTENDED SYNAPTOTAGMIN-LIKE PROTEIN 2, ISOFORM C"/>
    <property type="match status" value="1"/>
</dbReference>
<reference evidence="19" key="2">
    <citation type="submission" date="2025-09" db="UniProtKB">
        <authorList>
            <consortium name="Ensembl"/>
        </authorList>
    </citation>
    <scope>IDENTIFICATION</scope>
</reference>
<name>A0A667HVZ8_LYNCA</name>
<feature type="compositionally biased region" description="Low complexity" evidence="15">
    <location>
        <begin position="589"/>
        <end position="610"/>
    </location>
</feature>
<keyword evidence="14 16" id="KW-0472">Membrane</keyword>
<dbReference type="SUPFAM" id="SSF49562">
    <property type="entry name" value="C2 domain (Calcium/lipid-binding domain, CaLB)"/>
    <property type="match status" value="3"/>
</dbReference>
<dbReference type="PROSITE" id="PS50004">
    <property type="entry name" value="C2"/>
    <property type="match status" value="3"/>
</dbReference>
<accession>A0A667HVZ8</accession>
<dbReference type="InterPro" id="IPR037733">
    <property type="entry name" value="Ext_Synaptotagmin_C2A"/>
</dbReference>
<dbReference type="InterPro" id="IPR035892">
    <property type="entry name" value="C2_domain_sf"/>
</dbReference>
<dbReference type="InterPro" id="IPR051634">
    <property type="entry name" value="Extended_Synaptotagmin"/>
</dbReference>
<dbReference type="PRINTS" id="PR00360">
    <property type="entry name" value="C2DOMAIN"/>
</dbReference>
<evidence type="ECO:0000256" key="8">
    <source>
        <dbReference type="ARBA" id="ARBA00022737"/>
    </source>
</evidence>
<evidence type="ECO:0000256" key="13">
    <source>
        <dbReference type="ARBA" id="ARBA00023121"/>
    </source>
</evidence>
<evidence type="ECO:0000256" key="11">
    <source>
        <dbReference type="ARBA" id="ARBA00022989"/>
    </source>
</evidence>
<evidence type="ECO:0000259" key="17">
    <source>
        <dbReference type="PROSITE" id="PS50004"/>
    </source>
</evidence>
<dbReference type="Ensembl" id="ENSLCNT00005027333.1">
    <property type="protein sequence ID" value="ENSLCNP00005024460.1"/>
    <property type="gene ID" value="ENSLCNG00005015840.1"/>
</dbReference>
<dbReference type="InterPro" id="IPR000008">
    <property type="entry name" value="C2_dom"/>
</dbReference>
<evidence type="ECO:0000256" key="5">
    <source>
        <dbReference type="ARBA" id="ARBA00022475"/>
    </source>
</evidence>
<feature type="region of interest" description="Disordered" evidence="15">
    <location>
        <begin position="556"/>
        <end position="626"/>
    </location>
</feature>
<feature type="compositionally biased region" description="Low complexity" evidence="15">
    <location>
        <begin position="1"/>
        <end position="18"/>
    </location>
</feature>
<evidence type="ECO:0000256" key="15">
    <source>
        <dbReference type="SAM" id="MobiDB-lite"/>
    </source>
</evidence>
<keyword evidence="4" id="KW-0813">Transport</keyword>
<dbReference type="CDD" id="cd08391">
    <property type="entry name" value="C2A_C2C_Synaptotagmin_like"/>
    <property type="match status" value="1"/>
</dbReference>
<evidence type="ECO:0000256" key="10">
    <source>
        <dbReference type="ARBA" id="ARBA00022837"/>
    </source>
</evidence>
<dbReference type="GO" id="GO:0005789">
    <property type="term" value="C:endoplasmic reticulum membrane"/>
    <property type="evidence" value="ECO:0007669"/>
    <property type="project" value="UniProtKB-SubCell"/>
</dbReference>
<evidence type="ECO:0000256" key="12">
    <source>
        <dbReference type="ARBA" id="ARBA00023055"/>
    </source>
</evidence>
<keyword evidence="12" id="KW-0445">Lipid transport</keyword>
<keyword evidence="13" id="KW-0446">Lipid-binding</keyword>
<dbReference type="PANTHER" id="PTHR45761:SF4">
    <property type="entry name" value="EXTENDED SYNAPTOTAGMIN-3"/>
    <property type="match status" value="1"/>
</dbReference>
<keyword evidence="9" id="KW-0256">Endoplasmic reticulum</keyword>
<comment type="subcellular location">
    <subcellularLocation>
        <location evidence="1">Cell membrane</location>
        <topology evidence="1">Peripheral membrane protein</topology>
    </subcellularLocation>
    <subcellularLocation>
        <location evidence="2">Endoplasmic reticulum membrane</location>
        <topology evidence="2">Multi-pass membrane protein</topology>
    </subcellularLocation>
</comment>
<feature type="region of interest" description="Disordered" evidence="15">
    <location>
        <begin position="1"/>
        <end position="23"/>
    </location>
</feature>
<gene>
    <name evidence="19" type="primary">ESYT3</name>
</gene>
<evidence type="ECO:0000256" key="4">
    <source>
        <dbReference type="ARBA" id="ARBA00022448"/>
    </source>
</evidence>
<evidence type="ECO:0000256" key="2">
    <source>
        <dbReference type="ARBA" id="ARBA00004477"/>
    </source>
</evidence>
<dbReference type="Gene3D" id="2.60.40.150">
    <property type="entry name" value="C2 domain"/>
    <property type="match status" value="3"/>
</dbReference>
<feature type="domain" description="SMP-LTD" evidence="18">
    <location>
        <begin position="111"/>
        <end position="288"/>
    </location>
</feature>
<evidence type="ECO:0000256" key="1">
    <source>
        <dbReference type="ARBA" id="ARBA00004202"/>
    </source>
</evidence>
<dbReference type="GO" id="GO:0035091">
    <property type="term" value="F:phosphatidylinositol binding"/>
    <property type="evidence" value="ECO:0007669"/>
    <property type="project" value="TreeGrafter"/>
</dbReference>
<evidence type="ECO:0000256" key="7">
    <source>
        <dbReference type="ARBA" id="ARBA00022723"/>
    </source>
</evidence>
<keyword evidence="7" id="KW-0479">Metal-binding</keyword>
<proteinExistence type="inferred from homology"/>
<keyword evidence="5" id="KW-1003">Cell membrane</keyword>
<dbReference type="GO" id="GO:0005509">
    <property type="term" value="F:calcium ion binding"/>
    <property type="evidence" value="ECO:0007669"/>
    <property type="project" value="TreeGrafter"/>
</dbReference>
<dbReference type="Pfam" id="PF17047">
    <property type="entry name" value="SMP_LBD"/>
    <property type="match status" value="1"/>
</dbReference>
<evidence type="ECO:0000256" key="14">
    <source>
        <dbReference type="ARBA" id="ARBA00023136"/>
    </source>
</evidence>
<reference evidence="19" key="1">
    <citation type="submission" date="2025-08" db="UniProtKB">
        <authorList>
            <consortium name="Ensembl"/>
        </authorList>
    </citation>
    <scope>IDENTIFICATION</scope>
</reference>
<organism evidence="19 20">
    <name type="scientific">Lynx canadensis</name>
    <name type="common">Canada lynx</name>
    <name type="synonym">Felis canadensis</name>
    <dbReference type="NCBI Taxonomy" id="61383"/>
    <lineage>
        <taxon>Eukaryota</taxon>
        <taxon>Metazoa</taxon>
        <taxon>Chordata</taxon>
        <taxon>Craniata</taxon>
        <taxon>Vertebrata</taxon>
        <taxon>Euteleostomi</taxon>
        <taxon>Mammalia</taxon>
        <taxon>Eutheria</taxon>
        <taxon>Laurasiatheria</taxon>
        <taxon>Carnivora</taxon>
        <taxon>Feliformia</taxon>
        <taxon>Felidae</taxon>
        <taxon>Felinae</taxon>
        <taxon>Lynx</taxon>
    </lineage>
</organism>
<dbReference type="GO" id="GO:0008429">
    <property type="term" value="F:phosphatidylethanolamine binding"/>
    <property type="evidence" value="ECO:0007669"/>
    <property type="project" value="TreeGrafter"/>
</dbReference>
<evidence type="ECO:0000256" key="6">
    <source>
        <dbReference type="ARBA" id="ARBA00022692"/>
    </source>
</evidence>
<dbReference type="GO" id="GO:0061817">
    <property type="term" value="P:endoplasmic reticulum-plasma membrane tethering"/>
    <property type="evidence" value="ECO:0007669"/>
    <property type="project" value="InterPro"/>
</dbReference>
<evidence type="ECO:0000313" key="19">
    <source>
        <dbReference type="Ensembl" id="ENSLCNP00005024460.1"/>
    </source>
</evidence>
<dbReference type="InterPro" id="IPR039010">
    <property type="entry name" value="Synaptotagmin_SMP"/>
</dbReference>
<dbReference type="Pfam" id="PF00168">
    <property type="entry name" value="C2"/>
    <property type="match status" value="3"/>
</dbReference>
<dbReference type="GO" id="GO:0006869">
    <property type="term" value="P:lipid transport"/>
    <property type="evidence" value="ECO:0007669"/>
    <property type="project" value="UniProtKB-KW"/>
</dbReference>
<keyword evidence="8" id="KW-0677">Repeat</keyword>
<evidence type="ECO:0000256" key="9">
    <source>
        <dbReference type="ARBA" id="ARBA00022824"/>
    </source>
</evidence>
<dbReference type="GO" id="GO:0005544">
    <property type="term" value="F:calcium-dependent phospholipid binding"/>
    <property type="evidence" value="ECO:0007669"/>
    <property type="project" value="TreeGrafter"/>
</dbReference>
<dbReference type="AlphaFoldDB" id="A0A667HVZ8"/>
<feature type="domain" description="C2" evidence="17">
    <location>
        <begin position="423"/>
        <end position="566"/>
    </location>
</feature>
<protein>
    <submittedName>
        <fullName evidence="19">Extended synaptotagmin 3</fullName>
    </submittedName>
</protein>
<dbReference type="FunFam" id="2.60.40.150:FF:000025">
    <property type="entry name" value="Extended synaptotagmin 2"/>
    <property type="match status" value="1"/>
</dbReference>
<keyword evidence="20" id="KW-1185">Reference proteome</keyword>
<keyword evidence="11 16" id="KW-1133">Transmembrane helix</keyword>
<dbReference type="PROSITE" id="PS51847">
    <property type="entry name" value="SMP"/>
    <property type="match status" value="1"/>
</dbReference>